<sequence length="177" mass="20736">MIIGQPGSGKSTLAREVGEIAHLPVFHMDHIHWQPGWVERSPDEKDVLCSQIHSMDRWVFEGGHRRSWPERLARADTVIWLDMPVTLRLWRVTRRTLRYNGRSRPDLPPDCPERLNAEFYGFIWRTRTSGREKCAALFDMTREDQARHHFTSAKAVRGYLHALRYVARRGNLGISHR</sequence>
<dbReference type="InterPro" id="IPR027417">
    <property type="entry name" value="P-loop_NTPase"/>
</dbReference>
<dbReference type="PANTHER" id="PTHR37816">
    <property type="entry name" value="YALI0E33011P"/>
    <property type="match status" value="1"/>
</dbReference>
<name>A0A1I3JQZ4_9RHOB</name>
<dbReference type="STRING" id="390807.SAMN04488095_1401"/>
<gene>
    <name evidence="1" type="ORF">SAMN04488095_1401</name>
</gene>
<evidence type="ECO:0000313" key="2">
    <source>
        <dbReference type="Proteomes" id="UP000199110"/>
    </source>
</evidence>
<evidence type="ECO:0000313" key="1">
    <source>
        <dbReference type="EMBL" id="SFI62643.1"/>
    </source>
</evidence>
<evidence type="ECO:0008006" key="3">
    <source>
        <dbReference type="Google" id="ProtNLM"/>
    </source>
</evidence>
<dbReference type="InterPro" id="IPR052922">
    <property type="entry name" value="Cytidylate_Kinase-2"/>
</dbReference>
<dbReference type="SUPFAM" id="SSF52540">
    <property type="entry name" value="P-loop containing nucleoside triphosphate hydrolases"/>
    <property type="match status" value="1"/>
</dbReference>
<protein>
    <recommendedName>
        <fullName evidence="3">Adenylate kinase</fullName>
    </recommendedName>
</protein>
<dbReference type="Proteomes" id="UP000199110">
    <property type="component" value="Unassembled WGS sequence"/>
</dbReference>
<reference evidence="1 2" key="1">
    <citation type="submission" date="2016-10" db="EMBL/GenBank/DDBJ databases">
        <authorList>
            <person name="de Groot N.N."/>
        </authorList>
    </citation>
    <scope>NUCLEOTIDE SEQUENCE [LARGE SCALE GENOMIC DNA]</scope>
    <source>
        <strain evidence="1 2">DSM 19073</strain>
    </source>
</reference>
<proteinExistence type="predicted"/>
<dbReference type="PANTHER" id="PTHR37816:SF3">
    <property type="entry name" value="MODULATES DNA TOPOLOGY"/>
    <property type="match status" value="1"/>
</dbReference>
<keyword evidence="2" id="KW-1185">Reference proteome</keyword>
<dbReference type="AlphaFoldDB" id="A0A1I3JQZ4"/>
<organism evidence="1 2">
    <name type="scientific">Jannaschia pohangensis</name>
    <dbReference type="NCBI Taxonomy" id="390807"/>
    <lineage>
        <taxon>Bacteria</taxon>
        <taxon>Pseudomonadati</taxon>
        <taxon>Pseudomonadota</taxon>
        <taxon>Alphaproteobacteria</taxon>
        <taxon>Rhodobacterales</taxon>
        <taxon>Roseobacteraceae</taxon>
        <taxon>Jannaschia</taxon>
    </lineage>
</organism>
<accession>A0A1I3JQZ4</accession>
<dbReference type="EMBL" id="FORA01000001">
    <property type="protein sequence ID" value="SFI62643.1"/>
    <property type="molecule type" value="Genomic_DNA"/>
</dbReference>
<dbReference type="Gene3D" id="3.40.50.300">
    <property type="entry name" value="P-loop containing nucleotide triphosphate hydrolases"/>
    <property type="match status" value="1"/>
</dbReference>